<feature type="active site" description="Tele-phosphohistidine intermediate" evidence="1">
    <location>
        <position position="11"/>
    </location>
</feature>
<dbReference type="InterPro" id="IPR052765">
    <property type="entry name" value="PGM-Related"/>
</dbReference>
<dbReference type="PROSITE" id="PS00175">
    <property type="entry name" value="PG_MUTASE"/>
    <property type="match status" value="1"/>
</dbReference>
<sequence>MKPNRIILIRHGESEGNVDREQYGKIPDFSLNLTEKGIDQARKAGAEIKNIIGAETVGVYISPFYRTRQTLKYLRENIEENITSASEDPRIREQEWGHLRPLEENEDIKIERNEYSTFYFRIPDGESGADVFDRVSTFLETLHRDFRKPDFPENALIVTHGMTLRLFLMRWYHWTVEEFENIRNPKNCQIIVMEKQDDDKYELIGDLKKRNP</sequence>
<accession>A0A8J6THE6</accession>
<dbReference type="PIRSF" id="PIRSF000709">
    <property type="entry name" value="6PFK_2-Ptase"/>
    <property type="match status" value="1"/>
</dbReference>
<dbReference type="SMART" id="SM00855">
    <property type="entry name" value="PGAM"/>
    <property type="match status" value="1"/>
</dbReference>
<dbReference type="CDD" id="cd07067">
    <property type="entry name" value="HP_PGM_like"/>
    <property type="match status" value="1"/>
</dbReference>
<evidence type="ECO:0000313" key="4">
    <source>
        <dbReference type="Proteomes" id="UP000614469"/>
    </source>
</evidence>
<dbReference type="InterPro" id="IPR013078">
    <property type="entry name" value="His_Pase_superF_clade-1"/>
</dbReference>
<dbReference type="SUPFAM" id="SSF53254">
    <property type="entry name" value="Phosphoglycerate mutase-like"/>
    <property type="match status" value="1"/>
</dbReference>
<feature type="active site" description="Proton donor/acceptor" evidence="1">
    <location>
        <position position="93"/>
    </location>
</feature>
<feature type="binding site" evidence="2">
    <location>
        <position position="66"/>
    </location>
    <ligand>
        <name>substrate</name>
    </ligand>
</feature>
<dbReference type="EMBL" id="JACNJN010000037">
    <property type="protein sequence ID" value="MBC8334004.1"/>
    <property type="molecule type" value="Genomic_DNA"/>
</dbReference>
<dbReference type="Gene3D" id="3.40.50.1240">
    <property type="entry name" value="Phosphoglycerate mutase-like"/>
    <property type="match status" value="1"/>
</dbReference>
<proteinExistence type="predicted"/>
<organism evidence="3 4">
    <name type="scientific">Candidatus Desulfolinea nitratireducens</name>
    <dbReference type="NCBI Taxonomy" id="2841698"/>
    <lineage>
        <taxon>Bacteria</taxon>
        <taxon>Bacillati</taxon>
        <taxon>Chloroflexota</taxon>
        <taxon>Anaerolineae</taxon>
        <taxon>Anaerolineales</taxon>
        <taxon>Anaerolineales incertae sedis</taxon>
        <taxon>Candidatus Desulfolinea</taxon>
    </lineage>
</organism>
<dbReference type="PANTHER" id="PTHR46192">
    <property type="entry name" value="BROAD-RANGE ACID PHOSPHATASE DET1"/>
    <property type="match status" value="1"/>
</dbReference>
<reference evidence="3 4" key="1">
    <citation type="submission" date="2020-08" db="EMBL/GenBank/DDBJ databases">
        <title>Bridging the membrane lipid divide: bacteria of the FCB group superphylum have the potential to synthesize archaeal ether lipids.</title>
        <authorList>
            <person name="Villanueva L."/>
            <person name="Von Meijenfeldt F.A.B."/>
            <person name="Westbye A.B."/>
            <person name="Yadav S."/>
            <person name="Hopmans E.C."/>
            <person name="Dutilh B.E."/>
            <person name="Sinninghe Damste J.S."/>
        </authorList>
    </citation>
    <scope>NUCLEOTIDE SEQUENCE [LARGE SCALE GENOMIC DNA]</scope>
    <source>
        <strain evidence="3">NIOZ-UU36</strain>
    </source>
</reference>
<feature type="binding site" evidence="2">
    <location>
        <begin position="10"/>
        <end position="17"/>
    </location>
    <ligand>
        <name>substrate</name>
    </ligand>
</feature>
<dbReference type="InterPro" id="IPR029033">
    <property type="entry name" value="His_PPase_superfam"/>
</dbReference>
<dbReference type="GO" id="GO:0003824">
    <property type="term" value="F:catalytic activity"/>
    <property type="evidence" value="ECO:0007669"/>
    <property type="project" value="InterPro"/>
</dbReference>
<dbReference type="Pfam" id="PF00300">
    <property type="entry name" value="His_Phos_1"/>
    <property type="match status" value="1"/>
</dbReference>
<dbReference type="InterPro" id="IPR001345">
    <property type="entry name" value="PG/BPGM_mutase_AS"/>
</dbReference>
<evidence type="ECO:0000256" key="2">
    <source>
        <dbReference type="PIRSR" id="PIRSR613078-2"/>
    </source>
</evidence>
<dbReference type="AlphaFoldDB" id="A0A8J6THE6"/>
<evidence type="ECO:0000256" key="1">
    <source>
        <dbReference type="PIRSR" id="PIRSR613078-1"/>
    </source>
</evidence>
<gene>
    <name evidence="3" type="ORF">H8E29_01960</name>
</gene>
<evidence type="ECO:0000313" key="3">
    <source>
        <dbReference type="EMBL" id="MBC8334004.1"/>
    </source>
</evidence>
<name>A0A8J6THE6_9CHLR</name>
<protein>
    <submittedName>
        <fullName evidence="3">Histidine phosphatase family protein</fullName>
    </submittedName>
</protein>
<comment type="caution">
    <text evidence="3">The sequence shown here is derived from an EMBL/GenBank/DDBJ whole genome shotgun (WGS) entry which is preliminary data.</text>
</comment>
<dbReference type="Proteomes" id="UP000614469">
    <property type="component" value="Unassembled WGS sequence"/>
</dbReference>